<sequence>MAYYPREDQETLYSYDPVSDEWAVHSTYPPHIKAILERVENIKLAHKDEGGKVIAVEGYGTREQVRLYRHK</sequence>
<reference evidence="2" key="1">
    <citation type="journal article" date="2019" name="Int. J. Syst. Evol. Microbiol.">
        <title>The Global Catalogue of Microorganisms (GCM) 10K type strain sequencing project: providing services to taxonomists for standard genome sequencing and annotation.</title>
        <authorList>
            <consortium name="The Broad Institute Genomics Platform"/>
            <consortium name="The Broad Institute Genome Sequencing Center for Infectious Disease"/>
            <person name="Wu L."/>
            <person name="Ma J."/>
        </authorList>
    </citation>
    <scope>NUCLEOTIDE SEQUENCE [LARGE SCALE GENOMIC DNA]</scope>
    <source>
        <strain evidence="2">CGMCC 1.15353</strain>
    </source>
</reference>
<name>A0ABQ1Q0B9_9BACI</name>
<keyword evidence="2" id="KW-1185">Reference proteome</keyword>
<dbReference type="Proteomes" id="UP000642571">
    <property type="component" value="Unassembled WGS sequence"/>
</dbReference>
<evidence type="ECO:0000313" key="2">
    <source>
        <dbReference type="Proteomes" id="UP000642571"/>
    </source>
</evidence>
<accession>A0ABQ1Q0B9</accession>
<gene>
    <name evidence="1" type="ORF">GCM10011389_14120</name>
</gene>
<dbReference type="EMBL" id="BMIN01000004">
    <property type="protein sequence ID" value="GGD07759.1"/>
    <property type="molecule type" value="Genomic_DNA"/>
</dbReference>
<organism evidence="1 2">
    <name type="scientific">Pontibacillus salipaludis</name>
    <dbReference type="NCBI Taxonomy" id="1697394"/>
    <lineage>
        <taxon>Bacteria</taxon>
        <taxon>Bacillati</taxon>
        <taxon>Bacillota</taxon>
        <taxon>Bacilli</taxon>
        <taxon>Bacillales</taxon>
        <taxon>Bacillaceae</taxon>
        <taxon>Pontibacillus</taxon>
    </lineage>
</organism>
<protein>
    <submittedName>
        <fullName evidence="1">Uncharacterized protein</fullName>
    </submittedName>
</protein>
<proteinExistence type="predicted"/>
<comment type="caution">
    <text evidence="1">The sequence shown here is derived from an EMBL/GenBank/DDBJ whole genome shotgun (WGS) entry which is preliminary data.</text>
</comment>
<evidence type="ECO:0000313" key="1">
    <source>
        <dbReference type="EMBL" id="GGD07759.1"/>
    </source>
</evidence>